<keyword evidence="2" id="KW-0808">Transferase</keyword>
<protein>
    <submittedName>
        <fullName evidence="2">Sugar kinase</fullName>
    </submittedName>
</protein>
<evidence type="ECO:0000313" key="3">
    <source>
        <dbReference type="Proteomes" id="UP000006512"/>
    </source>
</evidence>
<dbReference type="Gene3D" id="3.30.420.40">
    <property type="match status" value="2"/>
</dbReference>
<dbReference type="InterPro" id="IPR049382">
    <property type="entry name" value="FGGY_C_2"/>
</dbReference>
<proteinExistence type="predicted"/>
<reference evidence="3" key="1">
    <citation type="submission" date="2011-03" db="EMBL/GenBank/DDBJ databases">
        <title>Draft genome sequence of Brevundimonas diminuta.</title>
        <authorList>
            <person name="Brown P.J.B."/>
            <person name="Buechlein A."/>
            <person name="Hemmerich C."/>
            <person name="Brun Y.V."/>
        </authorList>
    </citation>
    <scope>NUCLEOTIDE SEQUENCE [LARGE SCALE GENOMIC DNA]</scope>
    <source>
        <strain evidence="3">C19</strain>
    </source>
</reference>
<dbReference type="STRING" id="715226.ABI_11380"/>
<dbReference type="Pfam" id="PF21546">
    <property type="entry name" value="FGGY_C_2"/>
    <property type="match status" value="1"/>
</dbReference>
<dbReference type="Proteomes" id="UP000006512">
    <property type="component" value="Unassembled WGS sequence"/>
</dbReference>
<dbReference type="eggNOG" id="COG1070">
    <property type="taxonomic scope" value="Bacteria"/>
</dbReference>
<sequence length="396" mass="42802">MGILFAIDRIIPVSHGATCAFLDEDHKLVQPIQDYESAVPAEYVRAYGFIRPGFDETQSPSLPLGLNLGCQIFWHSRRAPVMFARVRWILNYPQYWAWRLTGALCNEVTSMGCHTDLWCPERKGFSSLAVKQGWADLFPPMLRAWESTATLRRDLADAAGLPPSVKVCVGAHDTNAALASVIVDGETSPALLSTGTWYIAMAPGASPKGLVPQRDCLANVDVFGRPVPCARFMGGRVYENIVGGSEVDEAALRAVMRKGTAGLPVFLDTQGLCPGLNGGVPVLGETAEEKAAIGLLYVALMTSACLDLVHADDQLLIEGPAAGNALLCGLIAALRPGLVVVENNCNAVTLGAARLAFYDRPAPRPRPRQVVTPVLRDDIRRYRELWRGRVTAELAA</sequence>
<dbReference type="CDD" id="cd07772">
    <property type="entry name" value="ASKHA_NBD_FGGY_NaCK-like"/>
    <property type="match status" value="1"/>
</dbReference>
<dbReference type="InterPro" id="IPR043129">
    <property type="entry name" value="ATPase_NBD"/>
</dbReference>
<feature type="domain" description="Carbohydrate kinase FGGY C-terminal" evidence="1">
    <location>
        <begin position="190"/>
        <end position="356"/>
    </location>
</feature>
<dbReference type="SUPFAM" id="SSF53067">
    <property type="entry name" value="Actin-like ATPase domain"/>
    <property type="match status" value="1"/>
</dbReference>
<organism evidence="2 3">
    <name type="scientific">Asticcacaulis biprosthecium C19</name>
    <dbReference type="NCBI Taxonomy" id="715226"/>
    <lineage>
        <taxon>Bacteria</taxon>
        <taxon>Pseudomonadati</taxon>
        <taxon>Pseudomonadota</taxon>
        <taxon>Alphaproteobacteria</taxon>
        <taxon>Caulobacterales</taxon>
        <taxon>Caulobacteraceae</taxon>
        <taxon>Asticcacaulis</taxon>
    </lineage>
</organism>
<evidence type="ECO:0000313" key="2">
    <source>
        <dbReference type="EMBL" id="EGF92701.1"/>
    </source>
</evidence>
<keyword evidence="2" id="KW-0418">Kinase</keyword>
<evidence type="ECO:0000259" key="1">
    <source>
        <dbReference type="Pfam" id="PF21546"/>
    </source>
</evidence>
<gene>
    <name evidence="2" type="ORF">ABI_11380</name>
</gene>
<dbReference type="AlphaFoldDB" id="F4QHG4"/>
<accession>F4QHG4</accession>
<dbReference type="EMBL" id="GL883077">
    <property type="protein sequence ID" value="EGF92701.1"/>
    <property type="molecule type" value="Genomic_DNA"/>
</dbReference>
<dbReference type="HOGENOM" id="CLU_034535_0_0_5"/>
<name>F4QHG4_9CAUL</name>
<dbReference type="GO" id="GO:0016301">
    <property type="term" value="F:kinase activity"/>
    <property type="evidence" value="ECO:0007669"/>
    <property type="project" value="UniProtKB-KW"/>
</dbReference>
<keyword evidence="3" id="KW-1185">Reference proteome</keyword>